<dbReference type="EMBL" id="OU342829">
    <property type="protein sequence ID" value="CAG7580390.1"/>
    <property type="molecule type" value="Genomic_DNA"/>
</dbReference>
<sequence length="97" mass="11582">MIFDKRVYYIGETNEYITYGDECILWYSYGSIKEIEEIEVTTRSFELLISLESKGISTREDGKMFGRKELQDFVMEEEWDEIQRDDKLEEILLTMGV</sequence>
<organism evidence="1">
    <name type="scientific">uncultured marine phage</name>
    <dbReference type="NCBI Taxonomy" id="707152"/>
    <lineage>
        <taxon>Viruses</taxon>
        <taxon>environmental samples</taxon>
    </lineage>
</organism>
<proteinExistence type="predicted"/>
<evidence type="ECO:0000313" key="1">
    <source>
        <dbReference type="EMBL" id="CAG7580390.1"/>
    </source>
</evidence>
<protein>
    <submittedName>
        <fullName evidence="1">Uncharacterized protein</fullName>
    </submittedName>
</protein>
<accession>A0A8D9FS38</accession>
<reference evidence="1" key="1">
    <citation type="submission" date="2021-06" db="EMBL/GenBank/DDBJ databases">
        <authorList>
            <person name="Gannon L."/>
            <person name="Redgwell R T."/>
            <person name="Michniewski S."/>
            <person name="Harrison D C."/>
            <person name="Millard A."/>
        </authorList>
    </citation>
    <scope>NUCLEOTIDE SEQUENCE</scope>
</reference>
<name>A0A8D9FS38_9VIRU</name>
<gene>
    <name evidence="1" type="ORF">SLAVMIC_00391</name>
</gene>